<feature type="region of interest" description="Disordered" evidence="1">
    <location>
        <begin position="107"/>
        <end position="158"/>
    </location>
</feature>
<reference evidence="3" key="1">
    <citation type="journal article" date="2013" name="Genome Announc.">
        <title>Draft genome sequence of the basidiomycetous yeast-like fungus Pseudozyma hubeiensis SY62, which produces an abundant amount of the biosurfactant mannosylerythritol lipids.</title>
        <authorList>
            <person name="Konishi M."/>
            <person name="Hatada Y."/>
            <person name="Horiuchi J."/>
        </authorList>
    </citation>
    <scope>NUCLEOTIDE SEQUENCE [LARGE SCALE GENOMIC DNA]</scope>
    <source>
        <strain evidence="3">SY62</strain>
    </source>
</reference>
<protein>
    <submittedName>
        <fullName evidence="2">Transcription factor</fullName>
    </submittedName>
</protein>
<keyword evidence="3" id="KW-1185">Reference proteome</keyword>
<dbReference type="HOGENOM" id="CLU_1240611_0_0_1"/>
<evidence type="ECO:0000313" key="2">
    <source>
        <dbReference type="EMBL" id="GAC98179.1"/>
    </source>
</evidence>
<dbReference type="RefSeq" id="XP_012191766.1">
    <property type="nucleotide sequence ID" value="XM_012336376.1"/>
</dbReference>
<evidence type="ECO:0000313" key="3">
    <source>
        <dbReference type="Proteomes" id="UP000014071"/>
    </source>
</evidence>
<proteinExistence type="predicted"/>
<dbReference type="EMBL" id="DF238816">
    <property type="protein sequence ID" value="GAC98179.1"/>
    <property type="molecule type" value="Genomic_DNA"/>
</dbReference>
<feature type="compositionally biased region" description="Polar residues" evidence="1">
    <location>
        <begin position="125"/>
        <end position="152"/>
    </location>
</feature>
<sequence length="223" mass="25197">MSDDCVWIAANFLVPRTKEDLAMTTTMLRRMPCFSRLNRFSDLDECKHTIEDEDQVWVQAVFEVPVHRAGRMLQMLGGLPHFGTISLPEEWEVLDEKLSLKFHPKLNGTSKGKEREMDTEGECTIKTSQSDTTAVSAPSGTGEASMSSTSNDRGNRNKGIADETMAIRTESEQSDQIKADISIENDFWGVRQCVLQPQAKAARDELVVRMRAANRQLYNRILR</sequence>
<gene>
    <name evidence="2" type="ORF">PHSY_005768</name>
</gene>
<accession>R9P9Z8</accession>
<evidence type="ECO:0000256" key="1">
    <source>
        <dbReference type="SAM" id="MobiDB-lite"/>
    </source>
</evidence>
<organism evidence="2 3">
    <name type="scientific">Pseudozyma hubeiensis (strain SY62)</name>
    <name type="common">Yeast</name>
    <dbReference type="NCBI Taxonomy" id="1305764"/>
    <lineage>
        <taxon>Eukaryota</taxon>
        <taxon>Fungi</taxon>
        <taxon>Dikarya</taxon>
        <taxon>Basidiomycota</taxon>
        <taxon>Ustilaginomycotina</taxon>
        <taxon>Ustilaginomycetes</taxon>
        <taxon>Ustilaginales</taxon>
        <taxon>Ustilaginaceae</taxon>
        <taxon>Pseudozyma</taxon>
    </lineage>
</organism>
<dbReference type="GeneID" id="24111045"/>
<dbReference type="AlphaFoldDB" id="R9P9Z8"/>
<name>R9P9Z8_PSEHS</name>
<dbReference type="OrthoDB" id="10636717at2759"/>
<dbReference type="Proteomes" id="UP000014071">
    <property type="component" value="Unassembled WGS sequence"/>
</dbReference>